<organism evidence="1 2">
    <name type="scientific">Trichinella murrelli</name>
    <dbReference type="NCBI Taxonomy" id="144512"/>
    <lineage>
        <taxon>Eukaryota</taxon>
        <taxon>Metazoa</taxon>
        <taxon>Ecdysozoa</taxon>
        <taxon>Nematoda</taxon>
        <taxon>Enoplea</taxon>
        <taxon>Dorylaimia</taxon>
        <taxon>Trichinellida</taxon>
        <taxon>Trichinellidae</taxon>
        <taxon>Trichinella</taxon>
    </lineage>
</organism>
<dbReference type="EMBL" id="JYDJ01000425">
    <property type="protein sequence ID" value="KRX35607.1"/>
    <property type="molecule type" value="Genomic_DNA"/>
</dbReference>
<keyword evidence="2" id="KW-1185">Reference proteome</keyword>
<dbReference type="AlphaFoldDB" id="A0A0V0TAJ8"/>
<accession>A0A0V0TAJ8</accession>
<dbReference type="Proteomes" id="UP000055048">
    <property type="component" value="Unassembled WGS sequence"/>
</dbReference>
<reference evidence="1 2" key="1">
    <citation type="submission" date="2015-01" db="EMBL/GenBank/DDBJ databases">
        <title>Evolution of Trichinella species and genotypes.</title>
        <authorList>
            <person name="Korhonen P.K."/>
            <person name="Edoardo P."/>
            <person name="Giuseppe L.R."/>
            <person name="Gasser R.B."/>
        </authorList>
    </citation>
    <scope>NUCLEOTIDE SEQUENCE [LARGE SCALE GENOMIC DNA]</scope>
    <source>
        <strain evidence="1">ISS417</strain>
    </source>
</reference>
<protein>
    <submittedName>
        <fullName evidence="1">Uncharacterized protein</fullName>
    </submittedName>
</protein>
<name>A0A0V0TAJ8_9BILA</name>
<gene>
    <name evidence="1" type="ORF">T05_634</name>
</gene>
<proteinExistence type="predicted"/>
<comment type="caution">
    <text evidence="1">The sequence shown here is derived from an EMBL/GenBank/DDBJ whole genome shotgun (WGS) entry which is preliminary data.</text>
</comment>
<evidence type="ECO:0000313" key="2">
    <source>
        <dbReference type="Proteomes" id="UP000055048"/>
    </source>
</evidence>
<sequence>MVRMNRASDGATTNSVRIDSFAFVTASSLLRLIQPQFVAVACSVSCGKVTPSMTEQRHR</sequence>
<dbReference type="OrthoDB" id="10457373at2759"/>
<evidence type="ECO:0000313" key="1">
    <source>
        <dbReference type="EMBL" id="KRX35607.1"/>
    </source>
</evidence>